<dbReference type="InterPro" id="IPR036396">
    <property type="entry name" value="Cyt_P450_sf"/>
</dbReference>
<keyword evidence="4 5" id="KW-0408">Iron</keyword>
<keyword evidence="3 5" id="KW-0479">Metal-binding</keyword>
<feature type="binding site" description="axial binding residue" evidence="5">
    <location>
        <position position="374"/>
    </location>
    <ligand>
        <name>heme</name>
        <dbReference type="ChEBI" id="CHEBI:30413"/>
    </ligand>
    <ligandPart>
        <name>Fe</name>
        <dbReference type="ChEBI" id="CHEBI:18248"/>
    </ligandPart>
</feature>
<dbReference type="Pfam" id="PF00067">
    <property type="entry name" value="p450"/>
    <property type="match status" value="1"/>
</dbReference>
<dbReference type="InterPro" id="IPR002401">
    <property type="entry name" value="Cyt_P450_E_grp-I"/>
</dbReference>
<dbReference type="PANTHER" id="PTHR24305">
    <property type="entry name" value="CYTOCHROME P450"/>
    <property type="match status" value="1"/>
</dbReference>
<dbReference type="GO" id="GO:0004497">
    <property type="term" value="F:monooxygenase activity"/>
    <property type="evidence" value="ECO:0007669"/>
    <property type="project" value="UniProtKB-KW"/>
</dbReference>
<comment type="caution">
    <text evidence="7">The sequence shown here is derived from an EMBL/GenBank/DDBJ whole genome shotgun (WGS) entry which is preliminary data.</text>
</comment>
<dbReference type="GO" id="GO:0005506">
    <property type="term" value="F:iron ion binding"/>
    <property type="evidence" value="ECO:0007669"/>
    <property type="project" value="InterPro"/>
</dbReference>
<evidence type="ECO:0000313" key="7">
    <source>
        <dbReference type="EMBL" id="KAG2179110.1"/>
    </source>
</evidence>
<dbReference type="PANTHER" id="PTHR24305:SF166">
    <property type="entry name" value="CYTOCHROME P450 12A4, MITOCHONDRIAL-RELATED"/>
    <property type="match status" value="1"/>
</dbReference>
<comment type="similarity">
    <text evidence="2 6">Belongs to the cytochrome P450 family.</text>
</comment>
<gene>
    <name evidence="7" type="ORF">INT43_001960</name>
</gene>
<evidence type="ECO:0000313" key="8">
    <source>
        <dbReference type="Proteomes" id="UP000654370"/>
    </source>
</evidence>
<dbReference type="Proteomes" id="UP000654370">
    <property type="component" value="Unassembled WGS sequence"/>
</dbReference>
<dbReference type="PROSITE" id="PS00086">
    <property type="entry name" value="CYTOCHROME_P450"/>
    <property type="match status" value="1"/>
</dbReference>
<keyword evidence="6" id="KW-0503">Monooxygenase</keyword>
<organism evidence="7 8">
    <name type="scientific">Mortierella isabellina</name>
    <name type="common">Filamentous fungus</name>
    <name type="synonym">Umbelopsis isabellina</name>
    <dbReference type="NCBI Taxonomy" id="91625"/>
    <lineage>
        <taxon>Eukaryota</taxon>
        <taxon>Fungi</taxon>
        <taxon>Fungi incertae sedis</taxon>
        <taxon>Mucoromycota</taxon>
        <taxon>Mucoromycotina</taxon>
        <taxon>Umbelopsidomycetes</taxon>
        <taxon>Umbelopsidales</taxon>
        <taxon>Umbelopsidaceae</taxon>
        <taxon>Umbelopsis</taxon>
    </lineage>
</organism>
<keyword evidence="8" id="KW-1185">Reference proteome</keyword>
<dbReference type="GO" id="GO:0020037">
    <property type="term" value="F:heme binding"/>
    <property type="evidence" value="ECO:0007669"/>
    <property type="project" value="InterPro"/>
</dbReference>
<evidence type="ECO:0000256" key="3">
    <source>
        <dbReference type="ARBA" id="ARBA00022723"/>
    </source>
</evidence>
<dbReference type="PRINTS" id="PR00385">
    <property type="entry name" value="P450"/>
</dbReference>
<evidence type="ECO:0000256" key="6">
    <source>
        <dbReference type="RuleBase" id="RU000461"/>
    </source>
</evidence>
<dbReference type="InterPro" id="IPR050121">
    <property type="entry name" value="Cytochrome_P450_monoxygenase"/>
</dbReference>
<dbReference type="InterPro" id="IPR001128">
    <property type="entry name" value="Cyt_P450"/>
</dbReference>
<dbReference type="GO" id="GO:0016705">
    <property type="term" value="F:oxidoreductase activity, acting on paired donors, with incorporation or reduction of molecular oxygen"/>
    <property type="evidence" value="ECO:0007669"/>
    <property type="project" value="InterPro"/>
</dbReference>
<sequence length="431" mass="48519">MRAMHDKYGPVIRLSRTVLSVADKDMLKQVLVTLDLRKGTVYDNTQFGRANMFNMTDRTEHRHTRRVISPAFSIRYLAGLEPLLESVIDDMAEKVEGDICAAEAKGEDKAVIDLWHLTQAVALDAMGECAFGDTFGMIKNGSHPLPKLLTEGVRRGSIFFTNGFLGKLVKMSGIKVQDEYILSFMQDVIRKRLNASGSRKDILQILLDAHNSDKESERLDEGSIIGETMLFLFAGAETTSNSAAFALIALLTCPEKFDRLREEVDTLEYNDNGHFSYESLKSAAYLNAVINETLRLRPVTAAGVERIAEEDFLLGGKYHIPKGTTILANMYVAHMDPEYFDEPEAFKPERWLEGYEPAPALDAFHPFSAGSRNCIGKNFALQEIRLELATLVKKFDFEAIPESMKDAEDIRHFITLTIWKDSFKAKVSRRK</sequence>
<dbReference type="OrthoDB" id="1470350at2759"/>
<accession>A0A8H7PSI4</accession>
<evidence type="ECO:0000256" key="4">
    <source>
        <dbReference type="ARBA" id="ARBA00023004"/>
    </source>
</evidence>
<comment type="cofactor">
    <cofactor evidence="1 5">
        <name>heme</name>
        <dbReference type="ChEBI" id="CHEBI:30413"/>
    </cofactor>
</comment>
<dbReference type="SUPFAM" id="SSF48264">
    <property type="entry name" value="Cytochrome P450"/>
    <property type="match status" value="1"/>
</dbReference>
<evidence type="ECO:0000256" key="2">
    <source>
        <dbReference type="ARBA" id="ARBA00010617"/>
    </source>
</evidence>
<keyword evidence="6" id="KW-0560">Oxidoreductase</keyword>
<protein>
    <recommendedName>
        <fullName evidence="9">Cytochrome P450</fullName>
    </recommendedName>
</protein>
<dbReference type="EMBL" id="JAEPQZ010000007">
    <property type="protein sequence ID" value="KAG2179110.1"/>
    <property type="molecule type" value="Genomic_DNA"/>
</dbReference>
<evidence type="ECO:0000256" key="1">
    <source>
        <dbReference type="ARBA" id="ARBA00001971"/>
    </source>
</evidence>
<reference evidence="7" key="1">
    <citation type="submission" date="2020-12" db="EMBL/GenBank/DDBJ databases">
        <title>Metabolic potential, ecology and presence of endohyphal bacteria is reflected in genomic diversity of Mucoromycotina.</title>
        <authorList>
            <person name="Muszewska A."/>
            <person name="Okrasinska A."/>
            <person name="Steczkiewicz K."/>
            <person name="Drgas O."/>
            <person name="Orlowska M."/>
            <person name="Perlinska-Lenart U."/>
            <person name="Aleksandrzak-Piekarczyk T."/>
            <person name="Szatraj K."/>
            <person name="Zielenkiewicz U."/>
            <person name="Pilsyk S."/>
            <person name="Malc E."/>
            <person name="Mieczkowski P."/>
            <person name="Kruszewska J.S."/>
            <person name="Biernat P."/>
            <person name="Pawlowska J."/>
        </authorList>
    </citation>
    <scope>NUCLEOTIDE SEQUENCE</scope>
    <source>
        <strain evidence="7">WA0000067209</strain>
    </source>
</reference>
<keyword evidence="5 6" id="KW-0349">Heme</keyword>
<name>A0A8H7PSI4_MORIS</name>
<evidence type="ECO:0008006" key="9">
    <source>
        <dbReference type="Google" id="ProtNLM"/>
    </source>
</evidence>
<evidence type="ECO:0000256" key="5">
    <source>
        <dbReference type="PIRSR" id="PIRSR602401-1"/>
    </source>
</evidence>
<dbReference type="InterPro" id="IPR017972">
    <property type="entry name" value="Cyt_P450_CS"/>
</dbReference>
<proteinExistence type="inferred from homology"/>
<dbReference type="Gene3D" id="1.10.630.10">
    <property type="entry name" value="Cytochrome P450"/>
    <property type="match status" value="1"/>
</dbReference>
<dbReference type="PRINTS" id="PR00463">
    <property type="entry name" value="EP450I"/>
</dbReference>
<dbReference type="AlphaFoldDB" id="A0A8H7PSI4"/>